<evidence type="ECO:0000256" key="2">
    <source>
        <dbReference type="SAM" id="Phobius"/>
    </source>
</evidence>
<keyword evidence="4" id="KW-1185">Reference proteome</keyword>
<feature type="region of interest" description="Disordered" evidence="1">
    <location>
        <begin position="340"/>
        <end position="397"/>
    </location>
</feature>
<organism evidence="3 4">
    <name type="scientific">Dioszegia hungarica</name>
    <dbReference type="NCBI Taxonomy" id="4972"/>
    <lineage>
        <taxon>Eukaryota</taxon>
        <taxon>Fungi</taxon>
        <taxon>Dikarya</taxon>
        <taxon>Basidiomycota</taxon>
        <taxon>Agaricomycotina</taxon>
        <taxon>Tremellomycetes</taxon>
        <taxon>Tremellales</taxon>
        <taxon>Bulleribasidiaceae</taxon>
        <taxon>Dioszegia</taxon>
    </lineage>
</organism>
<protein>
    <submittedName>
        <fullName evidence="3">Uncharacterized protein</fullName>
    </submittedName>
</protein>
<comment type="caution">
    <text evidence="3">The sequence shown here is derived from an EMBL/GenBank/DDBJ whole genome shotgun (WGS) entry which is preliminary data.</text>
</comment>
<feature type="region of interest" description="Disordered" evidence="1">
    <location>
        <begin position="221"/>
        <end position="250"/>
    </location>
</feature>
<feature type="compositionally biased region" description="Basic and acidic residues" evidence="1">
    <location>
        <begin position="386"/>
        <end position="397"/>
    </location>
</feature>
<dbReference type="EMBL" id="JAKWFO010000008">
    <property type="protein sequence ID" value="KAI9634277.1"/>
    <property type="molecule type" value="Genomic_DNA"/>
</dbReference>
<dbReference type="GeneID" id="77729573"/>
<accession>A0AA38H4C2</accession>
<keyword evidence="2" id="KW-0812">Transmembrane</keyword>
<dbReference type="AlphaFoldDB" id="A0AA38H4C2"/>
<evidence type="ECO:0000313" key="3">
    <source>
        <dbReference type="EMBL" id="KAI9634277.1"/>
    </source>
</evidence>
<keyword evidence="2" id="KW-1133">Transmembrane helix</keyword>
<sequence>MQIHNPFGPPVPVPPPPLPAASLYTSLIPGPFILLLLLPSIPLLLFSIGARPPDTSALPFSMTEVFTTAAFVSIAGGVVLGLVVWPEMGKDFGGWLGASSGAVAQGRGTGGRSGWWTMIRSGMGGKARSAGQGYMAQSSSQAGQAQYQQAVGVGRRVASAAKIPKTQAGRAAARLYAIRSKFIHLYSPARVHTPTALGIIVLLLAVLVVVAGNLIRGIYELDGTSPPSSSQSRSGGSGRPETGRDGSELTPWVMSEIKKRQSELKAGKTPDQTLARFKKEAEGEKKQMRGKLEHLGAVKGKEYQAKKEKERAGELKMLLKRLEKLGLTTIGVEGADVVNAKVPGSEKKKATGGEEAGDDSGSKESGEYGDGGAGSEKRKWISWYKRSGDKPVKEKESVPFSEKFKKALIPVPLSSVTATSGLTRESARRDRELLMAGGGPPVPARGPGWEVADTPAAGAALAQSASNAESLAARMKAGG</sequence>
<gene>
    <name evidence="3" type="ORF">MKK02DRAFT_38950</name>
</gene>
<dbReference type="RefSeq" id="XP_052944054.1">
    <property type="nucleotide sequence ID" value="XM_053090368.1"/>
</dbReference>
<dbReference type="Proteomes" id="UP001164286">
    <property type="component" value="Unassembled WGS sequence"/>
</dbReference>
<evidence type="ECO:0000256" key="1">
    <source>
        <dbReference type="SAM" id="MobiDB-lite"/>
    </source>
</evidence>
<evidence type="ECO:0000313" key="4">
    <source>
        <dbReference type="Proteomes" id="UP001164286"/>
    </source>
</evidence>
<reference evidence="3" key="1">
    <citation type="journal article" date="2022" name="G3 (Bethesda)">
        <title>High quality genome of the basidiomycete yeast Dioszegia hungarica PDD-24b-2 isolated from cloud water.</title>
        <authorList>
            <person name="Jarrige D."/>
            <person name="Haridas S."/>
            <person name="Bleykasten-Grosshans C."/>
            <person name="Joly M."/>
            <person name="Nadalig T."/>
            <person name="Sancelme M."/>
            <person name="Vuilleumier S."/>
            <person name="Grigoriev I.V."/>
            <person name="Amato P."/>
            <person name="Bringel F."/>
        </authorList>
    </citation>
    <scope>NUCLEOTIDE SEQUENCE</scope>
    <source>
        <strain evidence="3">PDD-24b-2</strain>
    </source>
</reference>
<proteinExistence type="predicted"/>
<feature type="transmembrane region" description="Helical" evidence="2">
    <location>
        <begin position="195"/>
        <end position="215"/>
    </location>
</feature>
<feature type="transmembrane region" description="Helical" evidence="2">
    <location>
        <begin position="20"/>
        <end position="45"/>
    </location>
</feature>
<keyword evidence="2" id="KW-0472">Membrane</keyword>
<name>A0AA38H4C2_9TREE</name>
<feature type="transmembrane region" description="Helical" evidence="2">
    <location>
        <begin position="65"/>
        <end position="85"/>
    </location>
</feature>
<feature type="compositionally biased region" description="Low complexity" evidence="1">
    <location>
        <begin position="225"/>
        <end position="234"/>
    </location>
</feature>